<name>A0A0A0UWK1_BIFBR</name>
<dbReference type="InterPro" id="IPR010152">
    <property type="entry name" value="CRISPR-assoc_prot_Cas2_sub"/>
</dbReference>
<dbReference type="GO" id="GO:0004527">
    <property type="term" value="F:exonuclease activity"/>
    <property type="evidence" value="ECO:0007669"/>
    <property type="project" value="UniProtKB-KW"/>
</dbReference>
<keyword evidence="1" id="KW-0540">Nuclease</keyword>
<dbReference type="NCBIfam" id="TIGR01873">
    <property type="entry name" value="cas_CT1978"/>
    <property type="match status" value="1"/>
</dbReference>
<keyword evidence="1" id="KW-0269">Exonuclease</keyword>
<sequence length="101" mass="11310">MGTVVIRLECAPSGLRGKLSLWMIEISSGVYIGDINCRIRTRLWRRILSELGDGRATMAWYTQHRLHACNRNGKKSVAGQDGMLLMSSPLKPKDNPSVKQI</sequence>
<dbReference type="Pfam" id="PF09707">
    <property type="entry name" value="Cas_Cas2CT1978"/>
    <property type="match status" value="1"/>
</dbReference>
<dbReference type="EMBL" id="KM406416">
    <property type="protein sequence ID" value="AIW55144.1"/>
    <property type="molecule type" value="Genomic_DNA"/>
</dbReference>
<gene>
    <name evidence="1" type="ORF">B7017_p0090a</name>
</gene>
<accession>A0A0A0UWK1</accession>
<dbReference type="RefSeq" id="WP_080988530.1">
    <property type="nucleotide sequence ID" value="NZ_JASPDM010000029.1"/>
</dbReference>
<evidence type="ECO:0000313" key="1">
    <source>
        <dbReference type="EMBL" id="AIW55144.1"/>
    </source>
</evidence>
<proteinExistence type="predicted"/>
<keyword evidence="1" id="KW-0614">Plasmid</keyword>
<dbReference type="Gene3D" id="3.30.70.240">
    <property type="match status" value="1"/>
</dbReference>
<reference evidence="1" key="1">
    <citation type="journal article" date="2015" name="Appl. Environ. Microbiol.">
        <title>Discovery of a conjugative megaplasmid in Bifidobacterium breve.</title>
        <authorList>
            <person name="Bottacini F."/>
            <person name="O'Connell Motherway M."/>
            <person name="Casey E."/>
            <person name="McDonnell B."/>
            <person name="Mahony J."/>
            <person name="Ventura M."/>
            <person name="van Sinderen D."/>
        </authorList>
    </citation>
    <scope>NUCLEOTIDE SEQUENCE</scope>
    <source>
        <strain evidence="1">JCM 7017</strain>
        <plasmid evidence="1">megaplasmid pMP7017</plasmid>
    </source>
</reference>
<geneLocation type="plasmid" evidence="1">
    <name>megaplasmid pMP7017</name>
</geneLocation>
<organism evidence="1">
    <name type="scientific">Bifidobacterium breve</name>
    <dbReference type="NCBI Taxonomy" id="1685"/>
    <lineage>
        <taxon>Bacteria</taxon>
        <taxon>Bacillati</taxon>
        <taxon>Actinomycetota</taxon>
        <taxon>Actinomycetes</taxon>
        <taxon>Bifidobacteriales</taxon>
        <taxon>Bifidobacteriaceae</taxon>
        <taxon>Bifidobacterium</taxon>
    </lineage>
</organism>
<dbReference type="AlphaFoldDB" id="A0A0A0UWK1"/>
<protein>
    <submittedName>
        <fullName evidence="1">3'-5' exonuclease, Cas2</fullName>
    </submittedName>
</protein>
<keyword evidence="1" id="KW-0378">Hydrolase</keyword>